<proteinExistence type="predicted"/>
<accession>A0A4R5U271</accession>
<feature type="region of interest" description="Disordered" evidence="1">
    <location>
        <begin position="65"/>
        <end position="87"/>
    </location>
</feature>
<protein>
    <submittedName>
        <fullName evidence="2">Uncharacterized protein</fullName>
    </submittedName>
</protein>
<dbReference type="Proteomes" id="UP000295411">
    <property type="component" value="Unassembled WGS sequence"/>
</dbReference>
<sequence length="87" mass="9578">MNEANANESSRMAPEESFPEDLTLLDSSEVAVLNSRVHRAIDSEYIEFGLPDPESQARLAELTEELDRRDETGGRTARAAQDQAAGE</sequence>
<dbReference type="AlphaFoldDB" id="A0A4R5U271"/>
<keyword evidence="3" id="KW-1185">Reference proteome</keyword>
<dbReference type="OrthoDB" id="4954900at2"/>
<comment type="caution">
    <text evidence="2">The sequence shown here is derived from an EMBL/GenBank/DDBJ whole genome shotgun (WGS) entry which is preliminary data.</text>
</comment>
<feature type="compositionally biased region" description="Polar residues" evidence="1">
    <location>
        <begin position="1"/>
        <end position="10"/>
    </location>
</feature>
<evidence type="ECO:0000313" key="3">
    <source>
        <dbReference type="Proteomes" id="UP000295411"/>
    </source>
</evidence>
<reference evidence="2 3" key="1">
    <citation type="submission" date="2019-03" db="EMBL/GenBank/DDBJ databases">
        <title>Arthrobacter sp. nov., an bacterium isolated from biocrust in Mu Us Desert.</title>
        <authorList>
            <person name="Lixiong L."/>
        </authorList>
    </citation>
    <scope>NUCLEOTIDE SEQUENCE [LARGE SCALE GENOMIC DNA]</scope>
    <source>
        <strain evidence="2 3">SLN-3</strain>
    </source>
</reference>
<dbReference type="EMBL" id="SMTK01000001">
    <property type="protein sequence ID" value="TDK27740.1"/>
    <property type="molecule type" value="Genomic_DNA"/>
</dbReference>
<evidence type="ECO:0000256" key="1">
    <source>
        <dbReference type="SAM" id="MobiDB-lite"/>
    </source>
</evidence>
<dbReference type="RefSeq" id="WP_133402168.1">
    <property type="nucleotide sequence ID" value="NZ_SMTK01000001.1"/>
</dbReference>
<organism evidence="2 3">
    <name type="scientific">Arthrobacter crusticola</name>
    <dbReference type="NCBI Taxonomy" id="2547960"/>
    <lineage>
        <taxon>Bacteria</taxon>
        <taxon>Bacillati</taxon>
        <taxon>Actinomycetota</taxon>
        <taxon>Actinomycetes</taxon>
        <taxon>Micrococcales</taxon>
        <taxon>Micrococcaceae</taxon>
        <taxon>Arthrobacter</taxon>
    </lineage>
</organism>
<evidence type="ECO:0000313" key="2">
    <source>
        <dbReference type="EMBL" id="TDK27740.1"/>
    </source>
</evidence>
<gene>
    <name evidence="2" type="ORF">E2F48_00985</name>
</gene>
<name>A0A4R5U271_9MICC</name>
<feature type="region of interest" description="Disordered" evidence="1">
    <location>
        <begin position="1"/>
        <end position="20"/>
    </location>
</feature>